<evidence type="ECO:0000256" key="1">
    <source>
        <dbReference type="SAM" id="Phobius"/>
    </source>
</evidence>
<feature type="transmembrane region" description="Helical" evidence="1">
    <location>
        <begin position="6"/>
        <end position="25"/>
    </location>
</feature>
<organism evidence="2 3">
    <name type="scientific">Aeromicrobium phragmitis</name>
    <dbReference type="NCBI Taxonomy" id="2478914"/>
    <lineage>
        <taxon>Bacteria</taxon>
        <taxon>Bacillati</taxon>
        <taxon>Actinomycetota</taxon>
        <taxon>Actinomycetes</taxon>
        <taxon>Propionibacteriales</taxon>
        <taxon>Nocardioidaceae</taxon>
        <taxon>Aeromicrobium</taxon>
    </lineage>
</organism>
<dbReference type="Proteomes" id="UP000282515">
    <property type="component" value="Unassembled WGS sequence"/>
</dbReference>
<dbReference type="EMBL" id="RDBF01000002">
    <property type="protein sequence ID" value="RLV56876.1"/>
    <property type="molecule type" value="Genomic_DNA"/>
</dbReference>
<keyword evidence="3" id="KW-1185">Reference proteome</keyword>
<evidence type="ECO:0000313" key="3">
    <source>
        <dbReference type="Proteomes" id="UP000282515"/>
    </source>
</evidence>
<dbReference type="AlphaFoldDB" id="A0A3L8PN77"/>
<keyword evidence="1" id="KW-0472">Membrane</keyword>
<sequence>MERGAATVFVVGMSIVLLVCAGLVVDGGMGIAARMRVADDAEQASRVAADSINLELLRETGEIAINPALARQRAESYLMDRGYSPGRFEVLPASDQSVRVEVRGTSETYLLKLIGINSYEVAARATSSPQTGPEGES</sequence>
<gene>
    <name evidence="2" type="ORF">D9V41_03645</name>
</gene>
<keyword evidence="1" id="KW-1133">Transmembrane helix</keyword>
<reference evidence="2 3" key="1">
    <citation type="submission" date="2018-10" db="EMBL/GenBank/DDBJ databases">
        <title>Aeromicrobium sp. 9W16Y-2 whole genome shotgun sequence.</title>
        <authorList>
            <person name="Li F."/>
        </authorList>
    </citation>
    <scope>NUCLEOTIDE SEQUENCE [LARGE SCALE GENOMIC DNA]</scope>
    <source>
        <strain evidence="2 3">9W16Y-2</strain>
    </source>
</reference>
<accession>A0A3L8PN77</accession>
<proteinExistence type="predicted"/>
<name>A0A3L8PN77_9ACTN</name>
<evidence type="ECO:0000313" key="2">
    <source>
        <dbReference type="EMBL" id="RLV56876.1"/>
    </source>
</evidence>
<keyword evidence="1" id="KW-0812">Transmembrane</keyword>
<protein>
    <submittedName>
        <fullName evidence="2">Uncharacterized protein</fullName>
    </submittedName>
</protein>
<comment type="caution">
    <text evidence="2">The sequence shown here is derived from an EMBL/GenBank/DDBJ whole genome shotgun (WGS) entry which is preliminary data.</text>
</comment>